<evidence type="ECO:0000313" key="5">
    <source>
        <dbReference type="EMBL" id="TPX76781.1"/>
    </source>
</evidence>
<comment type="similarity">
    <text evidence="1 4">Belongs to the glycosyl hydrolase 1 family.</text>
</comment>
<organism evidence="5 6">
    <name type="scientific">Chytriomyces confervae</name>
    <dbReference type="NCBI Taxonomy" id="246404"/>
    <lineage>
        <taxon>Eukaryota</taxon>
        <taxon>Fungi</taxon>
        <taxon>Fungi incertae sedis</taxon>
        <taxon>Chytridiomycota</taxon>
        <taxon>Chytridiomycota incertae sedis</taxon>
        <taxon>Chytridiomycetes</taxon>
        <taxon>Chytridiales</taxon>
        <taxon>Chytriomycetaceae</taxon>
        <taxon>Chytriomyces</taxon>
    </lineage>
</organism>
<protein>
    <recommendedName>
        <fullName evidence="7">Beta-glucosidase</fullName>
    </recommendedName>
</protein>
<evidence type="ECO:0008006" key="7">
    <source>
        <dbReference type="Google" id="ProtNLM"/>
    </source>
</evidence>
<dbReference type="InterPro" id="IPR001360">
    <property type="entry name" value="Glyco_hydro_1"/>
</dbReference>
<keyword evidence="3" id="KW-0326">Glycosidase</keyword>
<evidence type="ECO:0000256" key="1">
    <source>
        <dbReference type="ARBA" id="ARBA00010838"/>
    </source>
</evidence>
<name>A0A507FK25_9FUNG</name>
<dbReference type="EMBL" id="QEAP01000036">
    <property type="protein sequence ID" value="TPX76781.1"/>
    <property type="molecule type" value="Genomic_DNA"/>
</dbReference>
<keyword evidence="2" id="KW-0378">Hydrolase</keyword>
<dbReference type="Gene3D" id="3.20.20.80">
    <property type="entry name" value="Glycosidases"/>
    <property type="match status" value="1"/>
</dbReference>
<evidence type="ECO:0000313" key="6">
    <source>
        <dbReference type="Proteomes" id="UP000320333"/>
    </source>
</evidence>
<dbReference type="OrthoDB" id="65569at2759"/>
<evidence type="ECO:0000256" key="2">
    <source>
        <dbReference type="ARBA" id="ARBA00022801"/>
    </source>
</evidence>
<dbReference type="AlphaFoldDB" id="A0A507FK25"/>
<dbReference type="Proteomes" id="UP000320333">
    <property type="component" value="Unassembled WGS sequence"/>
</dbReference>
<accession>A0A507FK25</accession>
<sequence length="522" mass="58120">MAAADAPVKMAWGYGGSAMQMEGGWNQGGKGPSVFDVAYMDPAAHPTHGTPFRAADHYNRVKEDLGYLGQLGATAYRFSVSWPRILPNCTGTPNPEGIKFYSDMIDEIRRQGAEPFLTMYHWDLPQSCQDQFNGWQSNQIIDAFANYANVLFDSFGDRVDYWLTLNEPRANCDFCMKQPQFAPFTSTSEAVFYQCMHNSFLAHGTVVKNARARKDSATWKISLPSITDWHDPDPGATATSYYASTLLQVEWYFDPCFRGDYGPNIKKLFPLPTFTAAEQAMMKDSCDFIAVNMYNSNTNGMPALPPGENAPFTAQEVDDATARTYWPHPRPEGVRALPKYLYDRFNKDVVIAELGYHVPRSQETTYAQSIQDDLRVEYWRLNAPNLISLIKEDKVPVIAMLAWSLIDNYEFNSYEFRWGHIAVDYFDPVTGKVNTDKGSLKRTIKSSAFYMRDFFGNNTVSPFGTKQVKSSSTTTSAATSASTGVAVSTAAQASTTKSSGASNLVAHLVETLSAMMAGILFL</sequence>
<gene>
    <name evidence="5" type="ORF">CcCBS67573_g01949</name>
</gene>
<dbReference type="STRING" id="246404.A0A507FK25"/>
<comment type="caution">
    <text evidence="5">The sequence shown here is derived from an EMBL/GenBank/DDBJ whole genome shotgun (WGS) entry which is preliminary data.</text>
</comment>
<keyword evidence="6" id="KW-1185">Reference proteome</keyword>
<evidence type="ECO:0000256" key="3">
    <source>
        <dbReference type="ARBA" id="ARBA00023295"/>
    </source>
</evidence>
<dbReference type="PANTHER" id="PTHR10353">
    <property type="entry name" value="GLYCOSYL HYDROLASE"/>
    <property type="match status" value="1"/>
</dbReference>
<dbReference type="Pfam" id="PF00232">
    <property type="entry name" value="Glyco_hydro_1"/>
    <property type="match status" value="1"/>
</dbReference>
<dbReference type="GO" id="GO:0008422">
    <property type="term" value="F:beta-glucosidase activity"/>
    <property type="evidence" value="ECO:0007669"/>
    <property type="project" value="TreeGrafter"/>
</dbReference>
<evidence type="ECO:0000256" key="4">
    <source>
        <dbReference type="RuleBase" id="RU003690"/>
    </source>
</evidence>
<dbReference type="InterPro" id="IPR017853">
    <property type="entry name" value="GH"/>
</dbReference>
<dbReference type="PANTHER" id="PTHR10353:SF36">
    <property type="entry name" value="LP05116P"/>
    <property type="match status" value="1"/>
</dbReference>
<dbReference type="SUPFAM" id="SSF51445">
    <property type="entry name" value="(Trans)glycosidases"/>
    <property type="match status" value="1"/>
</dbReference>
<reference evidence="5 6" key="1">
    <citation type="journal article" date="2019" name="Sci. Rep.">
        <title>Comparative genomics of chytrid fungi reveal insights into the obligate biotrophic and pathogenic lifestyle of Synchytrium endobioticum.</title>
        <authorList>
            <person name="van de Vossenberg B.T.L.H."/>
            <person name="Warris S."/>
            <person name="Nguyen H.D.T."/>
            <person name="van Gent-Pelzer M.P.E."/>
            <person name="Joly D.L."/>
            <person name="van de Geest H.C."/>
            <person name="Bonants P.J.M."/>
            <person name="Smith D.S."/>
            <person name="Levesque C.A."/>
            <person name="van der Lee T.A.J."/>
        </authorList>
    </citation>
    <scope>NUCLEOTIDE SEQUENCE [LARGE SCALE GENOMIC DNA]</scope>
    <source>
        <strain evidence="5 6">CBS 675.73</strain>
    </source>
</reference>
<dbReference type="GO" id="GO:0005975">
    <property type="term" value="P:carbohydrate metabolic process"/>
    <property type="evidence" value="ECO:0007669"/>
    <property type="project" value="InterPro"/>
</dbReference>
<proteinExistence type="inferred from homology"/>